<dbReference type="Pfam" id="PF00589">
    <property type="entry name" value="Phage_integrase"/>
    <property type="match status" value="1"/>
</dbReference>
<evidence type="ECO:0000259" key="5">
    <source>
        <dbReference type="PROSITE" id="PS51898"/>
    </source>
</evidence>
<dbReference type="InterPro" id="IPR004107">
    <property type="entry name" value="Integrase_SAM-like_N"/>
</dbReference>
<dbReference type="GO" id="GO:0006310">
    <property type="term" value="P:DNA recombination"/>
    <property type="evidence" value="ECO:0007669"/>
    <property type="project" value="UniProtKB-KW"/>
</dbReference>
<dbReference type="InterPro" id="IPR013762">
    <property type="entry name" value="Integrase-like_cat_sf"/>
</dbReference>
<feature type="domain" description="Tyr recombinase" evidence="5">
    <location>
        <begin position="204"/>
        <end position="378"/>
    </location>
</feature>
<proteinExistence type="inferred from homology"/>
<protein>
    <submittedName>
        <fullName evidence="6">Site-specific recombinase XerD</fullName>
    </submittedName>
</protein>
<dbReference type="SUPFAM" id="SSF56349">
    <property type="entry name" value="DNA breaking-rejoining enzymes"/>
    <property type="match status" value="1"/>
</dbReference>
<comment type="similarity">
    <text evidence="1">Belongs to the 'phage' integrase family.</text>
</comment>
<organism evidence="6 7">
    <name type="scientific">Nitrosomonas ureae</name>
    <dbReference type="NCBI Taxonomy" id="44577"/>
    <lineage>
        <taxon>Bacteria</taxon>
        <taxon>Pseudomonadati</taxon>
        <taxon>Pseudomonadota</taxon>
        <taxon>Betaproteobacteria</taxon>
        <taxon>Nitrosomonadales</taxon>
        <taxon>Nitrosomonadaceae</taxon>
        <taxon>Nitrosomonas</taxon>
    </lineage>
</organism>
<dbReference type="Gene3D" id="3.30.160.390">
    <property type="entry name" value="Integrase, DNA-binding domain"/>
    <property type="match status" value="1"/>
</dbReference>
<evidence type="ECO:0000256" key="4">
    <source>
        <dbReference type="ARBA" id="ARBA00023172"/>
    </source>
</evidence>
<keyword evidence="3" id="KW-0238">DNA-binding</keyword>
<dbReference type="Pfam" id="PF13356">
    <property type="entry name" value="Arm-DNA-bind_3"/>
    <property type="match status" value="1"/>
</dbReference>
<evidence type="ECO:0000313" key="6">
    <source>
        <dbReference type="EMBL" id="SEQ45840.1"/>
    </source>
</evidence>
<dbReference type="EMBL" id="FOFX01000056">
    <property type="protein sequence ID" value="SEQ45840.1"/>
    <property type="molecule type" value="Genomic_DNA"/>
</dbReference>
<evidence type="ECO:0000256" key="2">
    <source>
        <dbReference type="ARBA" id="ARBA00022908"/>
    </source>
</evidence>
<dbReference type="CDD" id="cd00796">
    <property type="entry name" value="INT_Rci_Hp1_C"/>
    <property type="match status" value="1"/>
</dbReference>
<dbReference type="InterPro" id="IPR010998">
    <property type="entry name" value="Integrase_recombinase_N"/>
</dbReference>
<dbReference type="GO" id="GO:0003677">
    <property type="term" value="F:DNA binding"/>
    <property type="evidence" value="ECO:0007669"/>
    <property type="project" value="UniProtKB-KW"/>
</dbReference>
<dbReference type="Proteomes" id="UP000181998">
    <property type="component" value="Unassembled WGS sequence"/>
</dbReference>
<dbReference type="InterPro" id="IPR025166">
    <property type="entry name" value="Integrase_DNA_bind_dom"/>
</dbReference>
<sequence>MPVVKLTESFIRNNLECPEGKQRIEMCDALEKGFYIEVRHTSHGEGTFYLRYKIHGKTYHQKIARTIDMSLADARKRAKTLKAEIALGSDPRGEEKARKAVLTFSDFFENNYLDHKKPRKRSWARDEQLYRLRIKTVFGHKRLNEITRQQIQSFHTALKNEGLAAATCNHHIKLLKHSLNLAIDWEMLDKNPVARVPLFFEDNKIEHFMDDVELNRLLTVLHTDENRPICQIALLLLSSGCRLNELLSAKWTDVNLEKGIFTIRATNAKSKKLRGVPLNESAIEVLNQLDTQGKFEYLFINRLTGKPYCNIHKVWHRLREKAGLKHLRLHDLRHQYASFLVNSGRTLYEVQQIFGHSTSVVTQRYSHLSTKVLNEAAQSASIKIREATTTAT</sequence>
<dbReference type="RefSeq" id="WP_074722223.1">
    <property type="nucleotide sequence ID" value="NZ_FOFX01000056.1"/>
</dbReference>
<accession>A0A1H9G739</accession>
<dbReference type="PROSITE" id="PS51898">
    <property type="entry name" value="TYR_RECOMBINASE"/>
    <property type="match status" value="1"/>
</dbReference>
<gene>
    <name evidence="6" type="ORF">SAMN05421510_105618</name>
</gene>
<evidence type="ECO:0000313" key="7">
    <source>
        <dbReference type="Proteomes" id="UP000181998"/>
    </source>
</evidence>
<keyword evidence="4" id="KW-0233">DNA recombination</keyword>
<evidence type="ECO:0000256" key="3">
    <source>
        <dbReference type="ARBA" id="ARBA00023125"/>
    </source>
</evidence>
<dbReference type="InterPro" id="IPR050808">
    <property type="entry name" value="Phage_Integrase"/>
</dbReference>
<keyword evidence="2" id="KW-0229">DNA integration</keyword>
<dbReference type="PANTHER" id="PTHR30629:SF2">
    <property type="entry name" value="PROPHAGE INTEGRASE INTS-RELATED"/>
    <property type="match status" value="1"/>
</dbReference>
<dbReference type="InterPro" id="IPR011010">
    <property type="entry name" value="DNA_brk_join_enz"/>
</dbReference>
<dbReference type="GO" id="GO:0015074">
    <property type="term" value="P:DNA integration"/>
    <property type="evidence" value="ECO:0007669"/>
    <property type="project" value="UniProtKB-KW"/>
</dbReference>
<dbReference type="Gene3D" id="1.10.150.130">
    <property type="match status" value="1"/>
</dbReference>
<dbReference type="OrthoDB" id="9775880at2"/>
<reference evidence="6 7" key="1">
    <citation type="submission" date="2016-10" db="EMBL/GenBank/DDBJ databases">
        <authorList>
            <person name="de Groot N.N."/>
        </authorList>
    </citation>
    <scope>NUCLEOTIDE SEQUENCE [LARGE SCALE GENOMIC DNA]</scope>
    <source>
        <strain evidence="6 7">Nm9</strain>
    </source>
</reference>
<dbReference type="InterPro" id="IPR038488">
    <property type="entry name" value="Integrase_DNA-bd_sf"/>
</dbReference>
<dbReference type="Pfam" id="PF14659">
    <property type="entry name" value="Phage_int_SAM_3"/>
    <property type="match status" value="1"/>
</dbReference>
<name>A0A1H9G739_9PROT</name>
<dbReference type="InterPro" id="IPR002104">
    <property type="entry name" value="Integrase_catalytic"/>
</dbReference>
<evidence type="ECO:0000256" key="1">
    <source>
        <dbReference type="ARBA" id="ARBA00008857"/>
    </source>
</evidence>
<dbReference type="Gene3D" id="1.10.443.10">
    <property type="entry name" value="Intergrase catalytic core"/>
    <property type="match status" value="1"/>
</dbReference>
<dbReference type="PANTHER" id="PTHR30629">
    <property type="entry name" value="PROPHAGE INTEGRASE"/>
    <property type="match status" value="1"/>
</dbReference>
<dbReference type="AlphaFoldDB" id="A0A1H9G739"/>